<feature type="non-terminal residue" evidence="1">
    <location>
        <position position="92"/>
    </location>
</feature>
<dbReference type="InterPro" id="IPR029044">
    <property type="entry name" value="Nucleotide-diphossugar_trans"/>
</dbReference>
<comment type="caution">
    <text evidence="1">The sequence shown here is derived from an EMBL/GenBank/DDBJ whole genome shotgun (WGS) entry which is preliminary data.</text>
</comment>
<sequence length="92" mass="10658">MPRWERFKELYDWLPACFTKLACLRLHPYEKVLFFDADMICLGVVDHVFALNAPAGVMMTRKNGGLPHVPLSLRLSLSLSLYIYIYIYVCVC</sequence>
<proteinExistence type="predicted"/>
<keyword evidence="2" id="KW-1185">Reference proteome</keyword>
<dbReference type="SUPFAM" id="SSF53448">
    <property type="entry name" value="Nucleotide-diphospho-sugar transferases"/>
    <property type="match status" value="1"/>
</dbReference>
<organism evidence="1 2">
    <name type="scientific">Kipferlia bialata</name>
    <dbReference type="NCBI Taxonomy" id="797122"/>
    <lineage>
        <taxon>Eukaryota</taxon>
        <taxon>Metamonada</taxon>
        <taxon>Carpediemonas-like organisms</taxon>
        <taxon>Kipferlia</taxon>
    </lineage>
</organism>
<name>A0A9K3GRH9_9EUKA</name>
<dbReference type="OrthoDB" id="2014201at2759"/>
<dbReference type="Proteomes" id="UP000265618">
    <property type="component" value="Unassembled WGS sequence"/>
</dbReference>
<reference evidence="1 2" key="1">
    <citation type="journal article" date="2018" name="PLoS ONE">
        <title>The draft genome of Kipferlia bialata reveals reductive genome evolution in fornicate parasites.</title>
        <authorList>
            <person name="Tanifuji G."/>
            <person name="Takabayashi S."/>
            <person name="Kume K."/>
            <person name="Takagi M."/>
            <person name="Nakayama T."/>
            <person name="Kamikawa R."/>
            <person name="Inagaki Y."/>
            <person name="Hashimoto T."/>
        </authorList>
    </citation>
    <scope>NUCLEOTIDE SEQUENCE [LARGE SCALE GENOMIC DNA]</scope>
    <source>
        <strain evidence="1">NY0173</strain>
    </source>
</reference>
<dbReference type="Gene3D" id="3.90.550.10">
    <property type="entry name" value="Spore Coat Polysaccharide Biosynthesis Protein SpsA, Chain A"/>
    <property type="match status" value="1"/>
</dbReference>
<dbReference type="AlphaFoldDB" id="A0A9K3GRH9"/>
<accession>A0A9K3GRH9</accession>
<protein>
    <submittedName>
        <fullName evidence="1">Uncharacterized protein</fullName>
    </submittedName>
</protein>
<gene>
    <name evidence="1" type="ORF">KIPB_015274</name>
</gene>
<evidence type="ECO:0000313" key="2">
    <source>
        <dbReference type="Proteomes" id="UP000265618"/>
    </source>
</evidence>
<dbReference type="EMBL" id="BDIP01008436">
    <property type="protein sequence ID" value="GIQ91841.1"/>
    <property type="molecule type" value="Genomic_DNA"/>
</dbReference>
<evidence type="ECO:0000313" key="1">
    <source>
        <dbReference type="EMBL" id="GIQ91841.1"/>
    </source>
</evidence>